<comment type="caution">
    <text evidence="4">The sequence shown here is derived from an EMBL/GenBank/DDBJ whole genome shotgun (WGS) entry which is preliminary data.</text>
</comment>
<evidence type="ECO:0000256" key="1">
    <source>
        <dbReference type="ARBA" id="ARBA00007664"/>
    </source>
</evidence>
<dbReference type="InterPro" id="IPR001254">
    <property type="entry name" value="Trypsin_dom"/>
</dbReference>
<dbReference type="Gene3D" id="2.40.10.10">
    <property type="entry name" value="Trypsin-like serine proteases"/>
    <property type="match status" value="1"/>
</dbReference>
<evidence type="ECO:0000256" key="2">
    <source>
        <dbReference type="ARBA" id="ARBA00023157"/>
    </source>
</evidence>
<evidence type="ECO:0000313" key="4">
    <source>
        <dbReference type="EMBL" id="KAJ1642478.1"/>
    </source>
</evidence>
<comment type="similarity">
    <text evidence="1">Belongs to the peptidase S1 family.</text>
</comment>
<evidence type="ECO:0000313" key="5">
    <source>
        <dbReference type="Proteomes" id="UP001145021"/>
    </source>
</evidence>
<dbReference type="SUPFAM" id="SSF50494">
    <property type="entry name" value="Trypsin-like serine proteases"/>
    <property type="match status" value="1"/>
</dbReference>
<organism evidence="4 5">
    <name type="scientific">Coemansia asiatica</name>
    <dbReference type="NCBI Taxonomy" id="1052880"/>
    <lineage>
        <taxon>Eukaryota</taxon>
        <taxon>Fungi</taxon>
        <taxon>Fungi incertae sedis</taxon>
        <taxon>Zoopagomycota</taxon>
        <taxon>Kickxellomycotina</taxon>
        <taxon>Kickxellomycetes</taxon>
        <taxon>Kickxellales</taxon>
        <taxon>Kickxellaceae</taxon>
        <taxon>Coemansia</taxon>
    </lineage>
</organism>
<keyword evidence="2" id="KW-1015">Disulfide bond</keyword>
<dbReference type="PROSITE" id="PS00134">
    <property type="entry name" value="TRYPSIN_HIS"/>
    <property type="match status" value="1"/>
</dbReference>
<dbReference type="InterPro" id="IPR050430">
    <property type="entry name" value="Peptidase_S1"/>
</dbReference>
<dbReference type="PRINTS" id="PR00722">
    <property type="entry name" value="CHYMOTRYPSIN"/>
</dbReference>
<gene>
    <name evidence="4" type="ORF">LPJ64_005684</name>
</gene>
<dbReference type="EMBL" id="JANBOH010000394">
    <property type="protein sequence ID" value="KAJ1642478.1"/>
    <property type="molecule type" value="Genomic_DNA"/>
</dbReference>
<evidence type="ECO:0000259" key="3">
    <source>
        <dbReference type="PROSITE" id="PS50240"/>
    </source>
</evidence>
<dbReference type="PROSITE" id="PS50240">
    <property type="entry name" value="TRYPSIN_DOM"/>
    <property type="match status" value="1"/>
</dbReference>
<proteinExistence type="inferred from homology"/>
<dbReference type="InterPro" id="IPR043504">
    <property type="entry name" value="Peptidase_S1_PA_chymotrypsin"/>
</dbReference>
<dbReference type="Proteomes" id="UP001145021">
    <property type="component" value="Unassembled WGS sequence"/>
</dbReference>
<dbReference type="GO" id="GO:0006508">
    <property type="term" value="P:proteolysis"/>
    <property type="evidence" value="ECO:0007669"/>
    <property type="project" value="InterPro"/>
</dbReference>
<dbReference type="AlphaFoldDB" id="A0A9W7XGK7"/>
<dbReference type="Pfam" id="PF00089">
    <property type="entry name" value="Trypsin"/>
    <property type="match status" value="1"/>
</dbReference>
<dbReference type="PANTHER" id="PTHR24276:SF98">
    <property type="entry name" value="FI18310P1-RELATED"/>
    <property type="match status" value="1"/>
</dbReference>
<dbReference type="GO" id="GO:0004252">
    <property type="term" value="F:serine-type endopeptidase activity"/>
    <property type="evidence" value="ECO:0007669"/>
    <property type="project" value="InterPro"/>
</dbReference>
<keyword evidence="5" id="KW-1185">Reference proteome</keyword>
<dbReference type="SMART" id="SM00020">
    <property type="entry name" value="Tryp_SPc"/>
    <property type="match status" value="1"/>
</dbReference>
<dbReference type="InterPro" id="IPR018114">
    <property type="entry name" value="TRYPSIN_HIS"/>
</dbReference>
<dbReference type="PANTHER" id="PTHR24276">
    <property type="entry name" value="POLYSERASE-RELATED"/>
    <property type="match status" value="1"/>
</dbReference>
<accession>A0A9W7XGK7</accession>
<name>A0A9W7XGK7_9FUNG</name>
<dbReference type="InterPro" id="IPR009003">
    <property type="entry name" value="Peptidase_S1_PA"/>
</dbReference>
<dbReference type="InterPro" id="IPR001314">
    <property type="entry name" value="Peptidase_S1A"/>
</dbReference>
<reference evidence="4" key="1">
    <citation type="submission" date="2022-07" db="EMBL/GenBank/DDBJ databases">
        <title>Phylogenomic reconstructions and comparative analyses of Kickxellomycotina fungi.</title>
        <authorList>
            <person name="Reynolds N.K."/>
            <person name="Stajich J.E."/>
            <person name="Barry K."/>
            <person name="Grigoriev I.V."/>
            <person name="Crous P."/>
            <person name="Smith M.E."/>
        </authorList>
    </citation>
    <scope>NUCLEOTIDE SEQUENCE</scope>
    <source>
        <strain evidence="4">NBRC 105413</strain>
    </source>
</reference>
<protein>
    <recommendedName>
        <fullName evidence="3">Peptidase S1 domain-containing protein</fullName>
    </recommendedName>
</protein>
<sequence length="315" mass="32573">RIAGGLPVPATIAKHAVRISFSNDNTNRICSGSLISDSHIVTAAHCVVDSNFAARAPSDIVIGYGNVDVNQQSKAKGVNIHLHPNFVQNGAPSSTNNIAIIEIAPLKLTGSVNRIPIYDKKIEPEQAMFTTGWGITAAGAENSSVLRGVAVVAGSKDMCVAKDKDFVSNDGPLICIPNSLTPGRSSCSNDGGGGILVSSDKFTMLAGFNNYVLTSPRQDSCGSADAMRFATHVSYFMDFIASVTGKQKEYFTSIDGINTNSPTLPTSTAASSTAASSTAASSTAASLAGTSSSSPSVNPYKTTTVTVVTVITRTV</sequence>
<feature type="non-terminal residue" evidence="4">
    <location>
        <position position="1"/>
    </location>
</feature>
<feature type="domain" description="Peptidase S1" evidence="3">
    <location>
        <begin position="2"/>
        <end position="245"/>
    </location>
</feature>